<reference evidence="18 19" key="1">
    <citation type="journal article" date="2007" name="Nature">
        <title>Evolution of genes and genomes on the Drosophila phylogeny.</title>
        <authorList>
            <consortium name="Drosophila 12 Genomes Consortium"/>
            <person name="Clark A.G."/>
            <person name="Eisen M.B."/>
            <person name="Smith D.R."/>
            <person name="Bergman C.M."/>
            <person name="Oliver B."/>
            <person name="Markow T.A."/>
            <person name="Kaufman T.C."/>
            <person name="Kellis M."/>
            <person name="Gelbart W."/>
            <person name="Iyer V.N."/>
            <person name="Pollard D.A."/>
            <person name="Sackton T.B."/>
            <person name="Larracuente A.M."/>
            <person name="Singh N.D."/>
            <person name="Abad J.P."/>
            <person name="Abt D.N."/>
            <person name="Adryan B."/>
            <person name="Aguade M."/>
            <person name="Akashi H."/>
            <person name="Anderson W.W."/>
            <person name="Aquadro C.F."/>
            <person name="Ardell D.H."/>
            <person name="Arguello R."/>
            <person name="Artieri C.G."/>
            <person name="Barbash D.A."/>
            <person name="Barker D."/>
            <person name="Barsanti P."/>
            <person name="Batterham P."/>
            <person name="Batzoglou S."/>
            <person name="Begun D."/>
            <person name="Bhutkar A."/>
            <person name="Blanco E."/>
            <person name="Bosak S.A."/>
            <person name="Bradley R.K."/>
            <person name="Brand A.D."/>
            <person name="Brent M.R."/>
            <person name="Brooks A.N."/>
            <person name="Brown R.H."/>
            <person name="Butlin R.K."/>
            <person name="Caggese C."/>
            <person name="Calvi B.R."/>
            <person name="Bernardo de Carvalho A."/>
            <person name="Caspi A."/>
            <person name="Castrezana S."/>
            <person name="Celniker S.E."/>
            <person name="Chang J.L."/>
            <person name="Chapple C."/>
            <person name="Chatterji S."/>
            <person name="Chinwalla A."/>
            <person name="Civetta A."/>
            <person name="Clifton S.W."/>
            <person name="Comeron J.M."/>
            <person name="Costello J.C."/>
            <person name="Coyne J.A."/>
            <person name="Daub J."/>
            <person name="David R.G."/>
            <person name="Delcher A.L."/>
            <person name="Delehaunty K."/>
            <person name="Do C.B."/>
            <person name="Ebling H."/>
            <person name="Edwards K."/>
            <person name="Eickbush T."/>
            <person name="Evans J.D."/>
            <person name="Filipski A."/>
            <person name="Findeiss S."/>
            <person name="Freyhult E."/>
            <person name="Fulton L."/>
            <person name="Fulton R."/>
            <person name="Garcia A.C."/>
            <person name="Gardiner A."/>
            <person name="Garfield D.A."/>
            <person name="Garvin B.E."/>
            <person name="Gibson G."/>
            <person name="Gilbert D."/>
            <person name="Gnerre S."/>
            <person name="Godfrey J."/>
            <person name="Good R."/>
            <person name="Gotea V."/>
            <person name="Gravely B."/>
            <person name="Greenberg A.J."/>
            <person name="Griffiths-Jones S."/>
            <person name="Gross S."/>
            <person name="Guigo R."/>
            <person name="Gustafson E.A."/>
            <person name="Haerty W."/>
            <person name="Hahn M.W."/>
            <person name="Halligan D.L."/>
            <person name="Halpern A.L."/>
            <person name="Halter G.M."/>
            <person name="Han M.V."/>
            <person name="Heger A."/>
            <person name="Hillier L."/>
            <person name="Hinrichs A.S."/>
            <person name="Holmes I."/>
            <person name="Hoskins R.A."/>
            <person name="Hubisz M.J."/>
            <person name="Hultmark D."/>
            <person name="Huntley M.A."/>
            <person name="Jaffe D.B."/>
            <person name="Jagadeeshan S."/>
            <person name="Jeck W.R."/>
            <person name="Johnson J."/>
            <person name="Jones C.D."/>
            <person name="Jordan W.C."/>
            <person name="Karpen G.H."/>
            <person name="Kataoka E."/>
            <person name="Keightley P.D."/>
            <person name="Kheradpour P."/>
            <person name="Kirkness E.F."/>
            <person name="Koerich L.B."/>
            <person name="Kristiansen K."/>
            <person name="Kudrna D."/>
            <person name="Kulathinal R.J."/>
            <person name="Kumar S."/>
            <person name="Kwok R."/>
            <person name="Lander E."/>
            <person name="Langley C.H."/>
            <person name="Lapoint R."/>
            <person name="Lazzaro B.P."/>
            <person name="Lee S.J."/>
            <person name="Levesque L."/>
            <person name="Li R."/>
            <person name="Lin C.F."/>
            <person name="Lin M.F."/>
            <person name="Lindblad-Toh K."/>
            <person name="Llopart A."/>
            <person name="Long M."/>
            <person name="Low L."/>
            <person name="Lozovsky E."/>
            <person name="Lu J."/>
            <person name="Luo M."/>
            <person name="Machado C.A."/>
            <person name="Makalowski W."/>
            <person name="Marzo M."/>
            <person name="Matsuda M."/>
            <person name="Matzkin L."/>
            <person name="McAllister B."/>
            <person name="McBride C.S."/>
            <person name="McKernan B."/>
            <person name="McKernan K."/>
            <person name="Mendez-Lago M."/>
            <person name="Minx P."/>
            <person name="Mollenhauer M.U."/>
            <person name="Montooth K."/>
            <person name="Mount S.M."/>
            <person name="Mu X."/>
            <person name="Myers E."/>
            <person name="Negre B."/>
            <person name="Newfeld S."/>
            <person name="Nielsen R."/>
            <person name="Noor M.A."/>
            <person name="O'Grady P."/>
            <person name="Pachter L."/>
            <person name="Papaceit M."/>
            <person name="Parisi M.J."/>
            <person name="Parisi M."/>
            <person name="Parts L."/>
            <person name="Pedersen J.S."/>
            <person name="Pesole G."/>
            <person name="Phillippy A.M."/>
            <person name="Ponting C.P."/>
            <person name="Pop M."/>
            <person name="Porcelli D."/>
            <person name="Powell J.R."/>
            <person name="Prohaska S."/>
            <person name="Pruitt K."/>
            <person name="Puig M."/>
            <person name="Quesneville H."/>
            <person name="Ram K.R."/>
            <person name="Rand D."/>
            <person name="Rasmussen M.D."/>
            <person name="Reed L.K."/>
            <person name="Reenan R."/>
            <person name="Reily A."/>
            <person name="Remington K.A."/>
            <person name="Rieger T.T."/>
            <person name="Ritchie M.G."/>
            <person name="Robin C."/>
            <person name="Rogers Y.H."/>
            <person name="Rohde C."/>
            <person name="Rozas J."/>
            <person name="Rubenfield M.J."/>
            <person name="Ruiz A."/>
            <person name="Russo S."/>
            <person name="Salzberg S.L."/>
            <person name="Sanchez-Gracia A."/>
            <person name="Saranga D.J."/>
            <person name="Sato H."/>
            <person name="Schaeffer S.W."/>
            <person name="Schatz M.C."/>
            <person name="Schlenke T."/>
            <person name="Schwartz R."/>
            <person name="Segarra C."/>
            <person name="Singh R.S."/>
            <person name="Sirot L."/>
            <person name="Sirota M."/>
            <person name="Sisneros N.B."/>
            <person name="Smith C.D."/>
            <person name="Smith T.F."/>
            <person name="Spieth J."/>
            <person name="Stage D.E."/>
            <person name="Stark A."/>
            <person name="Stephan W."/>
            <person name="Strausberg R.L."/>
            <person name="Strempel S."/>
            <person name="Sturgill D."/>
            <person name="Sutton G."/>
            <person name="Sutton G.G."/>
            <person name="Tao W."/>
            <person name="Teichmann S."/>
            <person name="Tobari Y.N."/>
            <person name="Tomimura Y."/>
            <person name="Tsolas J.M."/>
            <person name="Valente V.L."/>
            <person name="Venter E."/>
            <person name="Venter J.C."/>
            <person name="Vicario S."/>
            <person name="Vieira F.G."/>
            <person name="Vilella A.J."/>
            <person name="Villasante A."/>
            <person name="Walenz B."/>
            <person name="Wang J."/>
            <person name="Wasserman M."/>
            <person name="Watts T."/>
            <person name="Wilson D."/>
            <person name="Wilson R.K."/>
            <person name="Wing R.A."/>
            <person name="Wolfner M.F."/>
            <person name="Wong A."/>
            <person name="Wong G.K."/>
            <person name="Wu C.I."/>
            <person name="Wu G."/>
            <person name="Yamamoto D."/>
            <person name="Yang H.P."/>
            <person name="Yang S.P."/>
            <person name="Yorke J.A."/>
            <person name="Yoshida K."/>
            <person name="Zdobnov E."/>
            <person name="Zhang P."/>
            <person name="Zhang Y."/>
            <person name="Zimin A.V."/>
            <person name="Baldwin J."/>
            <person name="Abdouelleil A."/>
            <person name="Abdulkadir J."/>
            <person name="Abebe A."/>
            <person name="Abera B."/>
            <person name="Abreu J."/>
            <person name="Acer S.C."/>
            <person name="Aftuck L."/>
            <person name="Alexander A."/>
            <person name="An P."/>
            <person name="Anderson E."/>
            <person name="Anderson S."/>
            <person name="Arachi H."/>
            <person name="Azer M."/>
            <person name="Bachantsang P."/>
            <person name="Barry A."/>
            <person name="Bayul T."/>
            <person name="Berlin A."/>
            <person name="Bessette D."/>
            <person name="Bloom T."/>
            <person name="Blye J."/>
            <person name="Boguslavskiy L."/>
            <person name="Bonnet C."/>
            <person name="Boukhgalter B."/>
            <person name="Bourzgui I."/>
            <person name="Brown A."/>
            <person name="Cahill P."/>
            <person name="Channer S."/>
            <person name="Cheshatsang Y."/>
            <person name="Chuda L."/>
            <person name="Citroen M."/>
            <person name="Collymore A."/>
            <person name="Cooke P."/>
            <person name="Costello M."/>
            <person name="D'Aco K."/>
            <person name="Daza R."/>
            <person name="De Haan G."/>
            <person name="DeGray S."/>
            <person name="DeMaso C."/>
            <person name="Dhargay N."/>
            <person name="Dooley K."/>
            <person name="Dooley E."/>
            <person name="Doricent M."/>
            <person name="Dorje P."/>
            <person name="Dorjee K."/>
            <person name="Dupes A."/>
            <person name="Elong R."/>
            <person name="Falk J."/>
            <person name="Farina A."/>
            <person name="Faro S."/>
            <person name="Ferguson D."/>
            <person name="Fisher S."/>
            <person name="Foley C.D."/>
            <person name="Franke A."/>
            <person name="Friedrich D."/>
            <person name="Gadbois L."/>
            <person name="Gearin G."/>
            <person name="Gearin C.R."/>
            <person name="Giannoukos G."/>
            <person name="Goode T."/>
            <person name="Graham J."/>
            <person name="Grandbois E."/>
            <person name="Grewal S."/>
            <person name="Gyaltsen K."/>
            <person name="Hafez N."/>
            <person name="Hagos B."/>
            <person name="Hall J."/>
            <person name="Henson C."/>
            <person name="Hollinger A."/>
            <person name="Honan T."/>
            <person name="Huard M.D."/>
            <person name="Hughes L."/>
            <person name="Hurhula B."/>
            <person name="Husby M.E."/>
            <person name="Kamat A."/>
            <person name="Kanga B."/>
            <person name="Kashin S."/>
            <person name="Khazanovich D."/>
            <person name="Kisner P."/>
            <person name="Lance K."/>
            <person name="Lara M."/>
            <person name="Lee W."/>
            <person name="Lennon N."/>
            <person name="Letendre F."/>
            <person name="LeVine R."/>
            <person name="Lipovsky A."/>
            <person name="Liu X."/>
            <person name="Liu J."/>
            <person name="Liu S."/>
            <person name="Lokyitsang T."/>
            <person name="Lokyitsang Y."/>
            <person name="Lubonja R."/>
            <person name="Lui A."/>
            <person name="MacDonald P."/>
            <person name="Magnisalis V."/>
            <person name="Maru K."/>
            <person name="Matthews C."/>
            <person name="McCusker W."/>
            <person name="McDonough S."/>
            <person name="Mehta T."/>
            <person name="Meldrim J."/>
            <person name="Meneus L."/>
            <person name="Mihai O."/>
            <person name="Mihalev A."/>
            <person name="Mihova T."/>
            <person name="Mittelman R."/>
            <person name="Mlenga V."/>
            <person name="Montmayeur A."/>
            <person name="Mulrain L."/>
            <person name="Navidi A."/>
            <person name="Naylor J."/>
            <person name="Negash T."/>
            <person name="Nguyen T."/>
            <person name="Nguyen N."/>
            <person name="Nicol R."/>
            <person name="Norbu C."/>
            <person name="Norbu N."/>
            <person name="Novod N."/>
            <person name="O'Neill B."/>
            <person name="Osman S."/>
            <person name="Markiewicz E."/>
            <person name="Oyono O.L."/>
            <person name="Patti C."/>
            <person name="Phunkhang P."/>
            <person name="Pierre F."/>
            <person name="Priest M."/>
            <person name="Raghuraman S."/>
            <person name="Rege F."/>
            <person name="Reyes R."/>
            <person name="Rise C."/>
            <person name="Rogov P."/>
            <person name="Ross K."/>
            <person name="Ryan E."/>
            <person name="Settipalli S."/>
            <person name="Shea T."/>
            <person name="Sherpa N."/>
            <person name="Shi L."/>
            <person name="Shih D."/>
            <person name="Sparrow T."/>
            <person name="Spaulding J."/>
            <person name="Stalker J."/>
            <person name="Stange-Thomann N."/>
            <person name="Stavropoulos S."/>
            <person name="Stone C."/>
            <person name="Strader C."/>
            <person name="Tesfaye S."/>
            <person name="Thomson T."/>
            <person name="Thoulutsang Y."/>
            <person name="Thoulutsang D."/>
            <person name="Topham K."/>
            <person name="Topping I."/>
            <person name="Tsamla T."/>
            <person name="Vassiliev H."/>
            <person name="Vo A."/>
            <person name="Wangchuk T."/>
            <person name="Wangdi T."/>
            <person name="Weiand M."/>
            <person name="Wilkinson J."/>
            <person name="Wilson A."/>
            <person name="Yadav S."/>
            <person name="Young G."/>
            <person name="Yu Q."/>
            <person name="Zembek L."/>
            <person name="Zhong D."/>
            <person name="Zimmer A."/>
            <person name="Zwirko Z."/>
            <person name="Jaffe D.B."/>
            <person name="Alvarez P."/>
            <person name="Brockman W."/>
            <person name="Butler J."/>
            <person name="Chin C."/>
            <person name="Gnerre S."/>
            <person name="Grabherr M."/>
            <person name="Kleber M."/>
            <person name="Mauceli E."/>
            <person name="MacCallum I."/>
        </authorList>
    </citation>
    <scope>NUCLEOTIDE SEQUENCE [LARGE SCALE GENOMIC DNA]</scope>
    <source>
        <strain evidence="19">white501</strain>
    </source>
</reference>
<dbReference type="PROSITE" id="PS01209">
    <property type="entry name" value="LDLRA_1"/>
    <property type="match status" value="3"/>
</dbReference>
<dbReference type="InterPro" id="IPR000033">
    <property type="entry name" value="LDLR_classB_rpt"/>
</dbReference>
<organism evidence="18 19">
    <name type="scientific">Drosophila simulans</name>
    <name type="common">Fruit fly</name>
    <dbReference type="NCBI Taxonomy" id="7240"/>
    <lineage>
        <taxon>Eukaryota</taxon>
        <taxon>Metazoa</taxon>
        <taxon>Ecdysozoa</taxon>
        <taxon>Arthropoda</taxon>
        <taxon>Hexapoda</taxon>
        <taxon>Insecta</taxon>
        <taxon>Pterygota</taxon>
        <taxon>Neoptera</taxon>
        <taxon>Endopterygota</taxon>
        <taxon>Diptera</taxon>
        <taxon>Brachycera</taxon>
        <taxon>Muscomorpha</taxon>
        <taxon>Ephydroidea</taxon>
        <taxon>Drosophilidae</taxon>
        <taxon>Drosophila</taxon>
        <taxon>Sophophora</taxon>
    </lineage>
</organism>
<feature type="region of interest" description="Disordered" evidence="15">
    <location>
        <begin position="753"/>
        <end position="838"/>
    </location>
</feature>
<dbReference type="InterPro" id="IPR036055">
    <property type="entry name" value="LDL_receptor-like_sf"/>
</dbReference>
<evidence type="ECO:0000313" key="19">
    <source>
        <dbReference type="Proteomes" id="UP000000304"/>
    </source>
</evidence>
<dbReference type="InterPro" id="IPR011042">
    <property type="entry name" value="6-blade_b-propeller_TolB-like"/>
</dbReference>
<dbReference type="PROSITE" id="PS50068">
    <property type="entry name" value="LDLRA_2"/>
    <property type="match status" value="7"/>
</dbReference>
<dbReference type="GO" id="GO:0016324">
    <property type="term" value="C:apical plasma membrane"/>
    <property type="evidence" value="ECO:0007669"/>
    <property type="project" value="TreeGrafter"/>
</dbReference>
<dbReference type="HOGENOM" id="CLU_339279_0_0_1"/>
<comment type="caution">
    <text evidence="12">Lacks conserved residue(s) required for the propagation of feature annotation.</text>
</comment>
<feature type="disulfide bond" evidence="12">
    <location>
        <begin position="581"/>
        <end position="590"/>
    </location>
</feature>
<keyword evidence="11" id="KW-0325">Glycoprotein</keyword>
<evidence type="ECO:0000313" key="18">
    <source>
        <dbReference type="EMBL" id="EDX16321.1"/>
    </source>
</evidence>
<feature type="disulfide bond" evidence="13">
    <location>
        <begin position="241"/>
        <end position="256"/>
    </location>
</feature>
<evidence type="ECO:0000256" key="8">
    <source>
        <dbReference type="ARBA" id="ARBA00023136"/>
    </source>
</evidence>
<dbReference type="EMBL" id="CH983256">
    <property type="protein sequence ID" value="EDX16321.1"/>
    <property type="molecule type" value="Genomic_DNA"/>
</dbReference>
<feature type="compositionally biased region" description="Low complexity" evidence="15">
    <location>
        <begin position="790"/>
        <end position="815"/>
    </location>
</feature>
<accession>B4NTQ2</accession>
<keyword evidence="7 16" id="KW-1133">Transmembrane helix</keyword>
<evidence type="ECO:0000256" key="3">
    <source>
        <dbReference type="ARBA" id="ARBA00022583"/>
    </source>
</evidence>
<evidence type="ECO:0000256" key="5">
    <source>
        <dbReference type="ARBA" id="ARBA00022729"/>
    </source>
</evidence>
<keyword evidence="3" id="KW-0254">Endocytosis</keyword>
<dbReference type="FunFam" id="4.10.400.10:FF:000004">
    <property type="entry name" value="Low-density lipoprotein receptor-related protein 1"/>
    <property type="match status" value="1"/>
</dbReference>
<dbReference type="CDD" id="cd00112">
    <property type="entry name" value="LDLa"/>
    <property type="match status" value="7"/>
</dbReference>
<dbReference type="PROSITE" id="PS00022">
    <property type="entry name" value="EGF_1"/>
    <property type="match status" value="1"/>
</dbReference>
<dbReference type="SUPFAM" id="SSF57196">
    <property type="entry name" value="EGF/Laminin"/>
    <property type="match status" value="1"/>
</dbReference>
<proteinExistence type="predicted"/>
<dbReference type="PANTHER" id="PTHR22722">
    <property type="entry name" value="LOW-DENSITY LIPOPROTEIN RECEPTOR-RELATED PROTEIN 2-RELATED"/>
    <property type="match status" value="1"/>
</dbReference>
<dbReference type="Pfam" id="PF14670">
    <property type="entry name" value="FXa_inhibition"/>
    <property type="match status" value="1"/>
</dbReference>
<evidence type="ECO:0000256" key="11">
    <source>
        <dbReference type="ARBA" id="ARBA00023180"/>
    </source>
</evidence>
<dbReference type="Gene3D" id="2.120.10.30">
    <property type="entry name" value="TolB, C-terminal domain"/>
    <property type="match status" value="2"/>
</dbReference>
<dbReference type="FunFam" id="4.10.400.10:FF:000172">
    <property type="entry name" value="Low-density lipoprotein receptor-related protein"/>
    <property type="match status" value="1"/>
</dbReference>
<dbReference type="PRINTS" id="PR00261">
    <property type="entry name" value="LDLRECEPTOR"/>
</dbReference>
<keyword evidence="10" id="KW-0675">Receptor</keyword>
<evidence type="ECO:0000259" key="17">
    <source>
        <dbReference type="PROSITE" id="PS50026"/>
    </source>
</evidence>
<dbReference type="Pfam" id="PF00058">
    <property type="entry name" value="Ldl_recept_b"/>
    <property type="match status" value="2"/>
</dbReference>
<dbReference type="Bgee" id="FBgn0195986">
    <property type="expression patterns" value="Expressed in male reproductive system and 3 other cell types or tissues"/>
</dbReference>
<evidence type="ECO:0000256" key="7">
    <source>
        <dbReference type="ARBA" id="ARBA00022989"/>
    </source>
</evidence>
<dbReference type="SMART" id="SM00181">
    <property type="entry name" value="EGF"/>
    <property type="match status" value="5"/>
</dbReference>
<feature type="compositionally biased region" description="Basic and acidic residues" evidence="15">
    <location>
        <begin position="764"/>
        <end position="787"/>
    </location>
</feature>
<feature type="domain" description="EGF-like" evidence="17">
    <location>
        <begin position="557"/>
        <end position="591"/>
    </location>
</feature>
<sequence>MGMDGSNFSRILNWNDGIAWPNALSIDYFTDRIYWADAHLDYIAYADLEGRHRHTVLSGSKVPHVFALSLFDDYIYWSDWNLKAIVRANKFHGANYTVLRNTTHRPYDLHINHPLRQLPYTNPCGTNNGGCSHLCLIAPPPESTYLNIEGYIEEGAPIFKCACPNQFYLARDMKTCVANCTAGQHLCGGRDEKCIPWFWKCDGEKDCKDGSDEPATCAPRHCRAGTFQCKNTNCTPSATICDGVDDCGDRSDEQNCDLPCPLSDFKCKSSGRCILDSWRCDGDADCKDGSDEDPAVCFKRTCDPKTEFSCKNGRCIPQLWMCDFDNDCGDDSDEPAYMCRQRNCTTGWQRCPGQSNYRCIPKWLFCDGKDDCRDNSDELPENCPKCNPETDFKCGNNRCIPKQWMCDFADDCGDASDENEAVCKGRYRECSESEFRCGNGKCISSRWQCDHEDDCGDNSDEMHCEGYQCKNGTFQCASVQVVLHRNLVNPSGLKVYHDKRYNTSLPNPCDNSTCSHLCLLVPGGHRCACPDASGPPPSHRSTAEVICNAAAEHPRPAPRICPCQNGGLCKEDAQGELVCECLSEFRGEHCETSTTGAFGHGGANVTAVVVPIMVILLVMMAAAGAWYVIRKRPFGKLARMPAMTSSQSVTFRHGSNVEFNESGFPGASAPGAGDVAPIEGYNLQTVNANKARDFANPMYDAVQSGTTADPGMGNGSGIYDVPGEPSAKGKSMGHHAGGSFTEPASAIIAPSSITHKASPQLQLRTRELDPSADTGKDTQFLRREQHQKQQHQQHQQQHLPAQQQHQHQQHQQQGQGRSSSKHHKSWQVATAGKVTTKV</sequence>
<keyword evidence="19" id="KW-1185">Reference proteome</keyword>
<dbReference type="OrthoDB" id="21182at2759"/>
<evidence type="ECO:0000256" key="15">
    <source>
        <dbReference type="SAM" id="MobiDB-lite"/>
    </source>
</evidence>
<dbReference type="SUPFAM" id="SSF63825">
    <property type="entry name" value="YWTD domain"/>
    <property type="match status" value="1"/>
</dbReference>
<feature type="disulfide bond" evidence="13">
    <location>
        <begin position="449"/>
        <end position="464"/>
    </location>
</feature>
<protein>
    <submittedName>
        <fullName evidence="18">GD24659</fullName>
    </submittedName>
</protein>
<dbReference type="STRING" id="7240.B4NTQ2"/>
<dbReference type="InterPro" id="IPR000742">
    <property type="entry name" value="EGF"/>
</dbReference>
<evidence type="ECO:0000256" key="9">
    <source>
        <dbReference type="ARBA" id="ARBA00023157"/>
    </source>
</evidence>
<dbReference type="SMART" id="SM00135">
    <property type="entry name" value="LY"/>
    <property type="match status" value="2"/>
</dbReference>
<dbReference type="GO" id="GO:0006898">
    <property type="term" value="P:receptor-mediated endocytosis"/>
    <property type="evidence" value="ECO:0007669"/>
    <property type="project" value="TreeGrafter"/>
</dbReference>
<dbReference type="PROSITE" id="PS51120">
    <property type="entry name" value="LDLRB"/>
    <property type="match status" value="1"/>
</dbReference>
<dbReference type="AlphaFoldDB" id="B4NTQ2"/>
<dbReference type="SMART" id="SM00192">
    <property type="entry name" value="LDLa"/>
    <property type="match status" value="7"/>
</dbReference>
<feature type="disulfide bond" evidence="13">
    <location>
        <begin position="222"/>
        <end position="234"/>
    </location>
</feature>
<keyword evidence="5" id="KW-0732">Signal</keyword>
<dbReference type="InterPro" id="IPR023415">
    <property type="entry name" value="LDLR_class-A_CS"/>
</dbReference>
<evidence type="ECO:0000256" key="14">
    <source>
        <dbReference type="PROSITE-ProRule" id="PRU00461"/>
    </source>
</evidence>
<gene>
    <name evidence="18" type="primary">Dsim\GD24659</name>
    <name evidence="18" type="ORF">Dsim_GD24659</name>
</gene>
<dbReference type="PROSITE" id="PS50026">
    <property type="entry name" value="EGF_3"/>
    <property type="match status" value="1"/>
</dbReference>
<keyword evidence="4 16" id="KW-0812">Transmembrane</keyword>
<evidence type="ECO:0000256" key="1">
    <source>
        <dbReference type="ARBA" id="ARBA00004167"/>
    </source>
</evidence>
<dbReference type="InterPro" id="IPR051221">
    <property type="entry name" value="LDLR-related"/>
</dbReference>
<dbReference type="Gene3D" id="4.10.400.10">
    <property type="entry name" value="Low-density Lipoprotein Receptor"/>
    <property type="match status" value="7"/>
</dbReference>
<evidence type="ECO:0000256" key="6">
    <source>
        <dbReference type="ARBA" id="ARBA00022737"/>
    </source>
</evidence>
<feature type="disulfide bond" evidence="13">
    <location>
        <begin position="437"/>
        <end position="455"/>
    </location>
</feature>
<feature type="disulfide bond" evidence="13">
    <location>
        <begin position="310"/>
        <end position="328"/>
    </location>
</feature>
<keyword evidence="6" id="KW-0677">Repeat</keyword>
<keyword evidence="9 12" id="KW-1015">Disulfide bond</keyword>
<comment type="subcellular location">
    <subcellularLocation>
        <location evidence="1">Membrane</location>
        <topology evidence="1">Single-pass membrane protein</topology>
    </subcellularLocation>
</comment>
<feature type="compositionally biased region" description="Polar residues" evidence="15">
    <location>
        <begin position="753"/>
        <end position="763"/>
    </location>
</feature>
<dbReference type="GO" id="GO:0042562">
    <property type="term" value="F:hormone binding"/>
    <property type="evidence" value="ECO:0007669"/>
    <property type="project" value="TreeGrafter"/>
</dbReference>
<dbReference type="Proteomes" id="UP000000304">
    <property type="component" value="Unassembled WGS sequence"/>
</dbReference>
<dbReference type="Gene3D" id="2.10.25.10">
    <property type="entry name" value="Laminin"/>
    <property type="match status" value="2"/>
</dbReference>
<feature type="transmembrane region" description="Helical" evidence="16">
    <location>
        <begin position="608"/>
        <end position="629"/>
    </location>
</feature>
<keyword evidence="2 12" id="KW-0245">EGF-like domain</keyword>
<evidence type="ECO:0000256" key="16">
    <source>
        <dbReference type="SAM" id="Phobius"/>
    </source>
</evidence>
<dbReference type="PhylomeDB" id="B4NTQ2"/>
<evidence type="ECO:0000256" key="10">
    <source>
        <dbReference type="ARBA" id="ARBA00023170"/>
    </source>
</evidence>
<dbReference type="GO" id="GO:0043235">
    <property type="term" value="C:receptor complex"/>
    <property type="evidence" value="ECO:0007669"/>
    <property type="project" value="TreeGrafter"/>
</dbReference>
<dbReference type="FunFam" id="4.10.400.10:FF:000188">
    <property type="entry name" value="Low-density lipoprotein receptor-related protein 2"/>
    <property type="match status" value="1"/>
</dbReference>
<dbReference type="PANTHER" id="PTHR22722:SF14">
    <property type="entry name" value="MEGALIN, ISOFORM A"/>
    <property type="match status" value="1"/>
</dbReference>
<dbReference type="FunFam" id="4.10.400.10:FF:000078">
    <property type="entry name" value="low-density lipoprotein receptor-related protein 2"/>
    <property type="match status" value="2"/>
</dbReference>
<feature type="disulfide bond" evidence="13">
    <location>
        <begin position="229"/>
        <end position="247"/>
    </location>
</feature>
<keyword evidence="8 16" id="KW-0472">Membrane</keyword>
<dbReference type="FunFam" id="4.10.400.10:FF:000108">
    <property type="entry name" value="Low-density lipoprotein receptor-related protein 2"/>
    <property type="match status" value="1"/>
</dbReference>
<feature type="disulfide bond" evidence="13">
    <location>
        <begin position="394"/>
        <end position="412"/>
    </location>
</feature>
<dbReference type="SUPFAM" id="SSF57424">
    <property type="entry name" value="LDL receptor-like module"/>
    <property type="match status" value="7"/>
</dbReference>
<evidence type="ECO:0000256" key="4">
    <source>
        <dbReference type="ARBA" id="ARBA00022692"/>
    </source>
</evidence>
<evidence type="ECO:0000256" key="2">
    <source>
        <dbReference type="ARBA" id="ARBA00022536"/>
    </source>
</evidence>
<name>B4NTQ2_DROSI</name>
<dbReference type="OMA" id="MNDICDG"/>
<dbReference type="Pfam" id="PF00057">
    <property type="entry name" value="Ldl_recept_a"/>
    <property type="match status" value="7"/>
</dbReference>
<feature type="repeat" description="LDL-receptor class B" evidence="14">
    <location>
        <begin position="31"/>
        <end position="74"/>
    </location>
</feature>
<feature type="region of interest" description="Disordered" evidence="15">
    <location>
        <begin position="723"/>
        <end position="742"/>
    </location>
</feature>
<evidence type="ECO:0000256" key="12">
    <source>
        <dbReference type="PROSITE-ProRule" id="PRU00076"/>
    </source>
</evidence>
<feature type="disulfide bond" evidence="13">
    <location>
        <begin position="430"/>
        <end position="442"/>
    </location>
</feature>
<evidence type="ECO:0000256" key="13">
    <source>
        <dbReference type="PROSITE-ProRule" id="PRU00124"/>
    </source>
</evidence>
<dbReference type="InterPro" id="IPR002172">
    <property type="entry name" value="LDrepeatLR_classA_rpt"/>
</dbReference>
<dbReference type="FunFam" id="2.120.10.30:FF:000241">
    <property type="entry name" value="Low-density lipoprotein receptor-related protein 6"/>
    <property type="match status" value="1"/>
</dbReference>